<evidence type="ECO:0000256" key="3">
    <source>
        <dbReference type="ARBA" id="ARBA00022483"/>
    </source>
</evidence>
<evidence type="ECO:0000313" key="8">
    <source>
        <dbReference type="EMBL" id="KAI3433742.1"/>
    </source>
</evidence>
<dbReference type="GO" id="GO:0016020">
    <property type="term" value="C:membrane"/>
    <property type="evidence" value="ECO:0007669"/>
    <property type="project" value="TreeGrafter"/>
</dbReference>
<name>A0A9D4YYL9_CHLVU</name>
<proteinExistence type="inferred from homology"/>
<feature type="compositionally biased region" description="Polar residues" evidence="5">
    <location>
        <begin position="57"/>
        <end position="67"/>
    </location>
</feature>
<feature type="domain" description="Exocyst complex subunit EXOC6/Sec15 C-terminal" evidence="6">
    <location>
        <begin position="969"/>
        <end position="1123"/>
    </location>
</feature>
<evidence type="ECO:0000259" key="6">
    <source>
        <dbReference type="Pfam" id="PF04091"/>
    </source>
</evidence>
<feature type="compositionally biased region" description="Low complexity" evidence="5">
    <location>
        <begin position="919"/>
        <end position="944"/>
    </location>
</feature>
<keyword evidence="2" id="KW-0813">Transport</keyword>
<feature type="compositionally biased region" description="Low complexity" evidence="5">
    <location>
        <begin position="836"/>
        <end position="847"/>
    </location>
</feature>
<feature type="domain" description="Exocyst complex component EXOC6/Sec15 N-terminal" evidence="7">
    <location>
        <begin position="79"/>
        <end position="196"/>
    </location>
</feature>
<dbReference type="Pfam" id="PF20651">
    <property type="entry name" value="EXOC6_Sec15_N"/>
    <property type="match status" value="1"/>
</dbReference>
<keyword evidence="9" id="KW-1185">Reference proteome</keyword>
<feature type="region of interest" description="Disordered" evidence="5">
    <location>
        <begin position="341"/>
        <end position="490"/>
    </location>
</feature>
<feature type="domain" description="Exocyst complex subunit EXOC6/Sec15 C-terminal" evidence="6">
    <location>
        <begin position="636"/>
        <end position="805"/>
    </location>
</feature>
<feature type="region of interest" description="Disordered" evidence="5">
    <location>
        <begin position="44"/>
        <end position="67"/>
    </location>
</feature>
<evidence type="ECO:0000313" key="9">
    <source>
        <dbReference type="Proteomes" id="UP001055712"/>
    </source>
</evidence>
<feature type="compositionally biased region" description="Pro residues" evidence="5">
    <location>
        <begin position="348"/>
        <end position="357"/>
    </location>
</feature>
<dbReference type="InterPro" id="IPR048359">
    <property type="entry name" value="EXOC6_Sec15_N"/>
</dbReference>
<evidence type="ECO:0000256" key="5">
    <source>
        <dbReference type="SAM" id="MobiDB-lite"/>
    </source>
</evidence>
<dbReference type="Gene3D" id="1.20.58.670">
    <property type="entry name" value="Dsl1p vesicle tethering complex, Tip20p subunit, domain D"/>
    <property type="match status" value="1"/>
</dbReference>
<dbReference type="GO" id="GO:0006893">
    <property type="term" value="P:Golgi to plasma membrane transport"/>
    <property type="evidence" value="ECO:0007669"/>
    <property type="project" value="TreeGrafter"/>
</dbReference>
<feature type="region of interest" description="Disordered" evidence="5">
    <location>
        <begin position="225"/>
        <end position="248"/>
    </location>
</feature>
<keyword evidence="3" id="KW-0268">Exocytosis</keyword>
<feature type="region of interest" description="Disordered" evidence="5">
    <location>
        <begin position="819"/>
        <end position="947"/>
    </location>
</feature>
<dbReference type="Pfam" id="PF04091">
    <property type="entry name" value="Sec15_C"/>
    <property type="match status" value="2"/>
</dbReference>
<dbReference type="Gene3D" id="1.10.357.30">
    <property type="entry name" value="Exocyst complex subunit Sec15 C-terminal domain, N-terminal subdomain"/>
    <property type="match status" value="1"/>
</dbReference>
<reference evidence="8" key="1">
    <citation type="journal article" date="2019" name="Plant J.">
        <title>Chlorella vulgaris genome assembly and annotation reveals the molecular basis for metabolic acclimation to high light conditions.</title>
        <authorList>
            <person name="Cecchin M."/>
            <person name="Marcolungo L."/>
            <person name="Rossato M."/>
            <person name="Girolomoni L."/>
            <person name="Cosentino E."/>
            <person name="Cuine S."/>
            <person name="Li-Beisson Y."/>
            <person name="Delledonne M."/>
            <person name="Ballottari M."/>
        </authorList>
    </citation>
    <scope>NUCLEOTIDE SEQUENCE</scope>
    <source>
        <strain evidence="8">211/11P</strain>
    </source>
</reference>
<organism evidence="8 9">
    <name type="scientific">Chlorella vulgaris</name>
    <name type="common">Green alga</name>
    <dbReference type="NCBI Taxonomy" id="3077"/>
    <lineage>
        <taxon>Eukaryota</taxon>
        <taxon>Viridiplantae</taxon>
        <taxon>Chlorophyta</taxon>
        <taxon>core chlorophytes</taxon>
        <taxon>Trebouxiophyceae</taxon>
        <taxon>Chlorellales</taxon>
        <taxon>Chlorellaceae</taxon>
        <taxon>Chlorella clade</taxon>
        <taxon>Chlorella</taxon>
    </lineage>
</organism>
<dbReference type="PANTHER" id="PTHR12702:SF0">
    <property type="entry name" value="EXOCYST COMPLEX COMPONENT 6"/>
    <property type="match status" value="1"/>
</dbReference>
<dbReference type="OrthoDB" id="10267033at2759"/>
<dbReference type="Proteomes" id="UP001055712">
    <property type="component" value="Unassembled WGS sequence"/>
</dbReference>
<gene>
    <name evidence="8" type="ORF">D9Q98_003549</name>
</gene>
<dbReference type="InterPro" id="IPR046361">
    <property type="entry name" value="EXOC6/Sec15_C"/>
</dbReference>
<evidence type="ECO:0000256" key="1">
    <source>
        <dbReference type="ARBA" id="ARBA00007944"/>
    </source>
</evidence>
<evidence type="ECO:0000256" key="2">
    <source>
        <dbReference type="ARBA" id="ARBA00022448"/>
    </source>
</evidence>
<feature type="compositionally biased region" description="Low complexity" evidence="5">
    <location>
        <begin position="1192"/>
        <end position="1211"/>
    </location>
</feature>
<feature type="compositionally biased region" description="Low complexity" evidence="5">
    <location>
        <begin position="875"/>
        <end position="910"/>
    </location>
</feature>
<dbReference type="EMBL" id="SIDB01000004">
    <property type="protein sequence ID" value="KAI3433742.1"/>
    <property type="molecule type" value="Genomic_DNA"/>
</dbReference>
<feature type="region of interest" description="Disordered" evidence="5">
    <location>
        <begin position="1188"/>
        <end position="1211"/>
    </location>
</feature>
<keyword evidence="4" id="KW-0175">Coiled coil</keyword>
<reference evidence="8" key="2">
    <citation type="submission" date="2020-11" db="EMBL/GenBank/DDBJ databases">
        <authorList>
            <person name="Cecchin M."/>
            <person name="Marcolungo L."/>
            <person name="Rossato M."/>
            <person name="Girolomoni L."/>
            <person name="Cosentino E."/>
            <person name="Cuine S."/>
            <person name="Li-Beisson Y."/>
            <person name="Delledonne M."/>
            <person name="Ballottari M."/>
        </authorList>
    </citation>
    <scope>NUCLEOTIDE SEQUENCE</scope>
    <source>
        <strain evidence="8">211/11P</strain>
        <tissue evidence="8">Whole cell</tissue>
    </source>
</reference>
<dbReference type="PANTHER" id="PTHR12702">
    <property type="entry name" value="SEC15"/>
    <property type="match status" value="1"/>
</dbReference>
<comment type="caution">
    <text evidence="8">The sequence shown here is derived from an EMBL/GenBank/DDBJ whole genome shotgun (WGS) entry which is preliminary data.</text>
</comment>
<dbReference type="GO" id="GO:0006886">
    <property type="term" value="P:intracellular protein transport"/>
    <property type="evidence" value="ECO:0007669"/>
    <property type="project" value="InterPro"/>
</dbReference>
<evidence type="ECO:0000259" key="7">
    <source>
        <dbReference type="Pfam" id="PF20651"/>
    </source>
</evidence>
<dbReference type="InterPro" id="IPR007225">
    <property type="entry name" value="EXOC6/Sec15"/>
</dbReference>
<comment type="similarity">
    <text evidence="1">Belongs to the SEC15 family.</text>
</comment>
<dbReference type="GO" id="GO:0090522">
    <property type="term" value="P:vesicle tethering involved in exocytosis"/>
    <property type="evidence" value="ECO:0007669"/>
    <property type="project" value="InterPro"/>
</dbReference>
<dbReference type="InterPro" id="IPR042044">
    <property type="entry name" value="EXOC6PINT-1/Sec15/Tip20_C_dom2"/>
</dbReference>
<feature type="compositionally biased region" description="Low complexity" evidence="5">
    <location>
        <begin position="358"/>
        <end position="473"/>
    </location>
</feature>
<sequence>MTSSTPLSSSGATLEFLKELVASSIESDDVGPLVKAVFEVAPPGEQLPLPLTRDSESGTTSQGEQLPQDSVLDSVLELLQEVAEEKEAEIQQVCRSNASEIAGAMHELGTMQRSTAALRQQLLANSATLQAAGSSFAGRLEEVQQVESLQQQVAAARKAVSVALQVLQLCTQAAKYIEGRQLYKAFKTLEAVQLDHGAVLCGSQGGYLPLLPSAGAYASSRDGTPLKDAAGGGGGGTAASDGGGGGDAELAEQLGPLAGFLRERVAELVALLEQRALSDFNNSWLANVRAQARTIGMRAIRWAAAERQQEEVLTRQRKQLLQRLDDFQDVRQAGALVAQALHESEASQPPPATPLPLPTAADSAAAGTPGSPGAAAASGSPSHSPVPDSSSSKVSSGSTSATAARLATFRAARQAASTSPTRSPHSTPASAAAAEVAVPATNPSPPGTAASATAASACGHAPTPAAASAAAAQTPPPQQRAGVQRPEAAAAATGDLLKGVDMTPLHRCVHIHTCLGRLPQFADYYATNRRQQLAADLSLHQGDFLNHYQTYLTQLAGFFLVEDAVQATAAGAAGEPLDIVAQVDAAWDAAVAALKAVLEPAFHGATAAAAMLTVKDFILLVCLALDHCGYQTVAVREVLMNSRARYHDLLAAATAASVQAAVAGDSLAGLAVSSQARADELLVTLALPSTFCFEDAANKRLPLKAPFSAMVPDLVRAIRAHITDSVAYLKGLLTAGEVVPAARQYRDRMLARVVVAALQRRVDAAAGDTRLPLGAGLQLVGNVAALRHVLPHLDEYLLAQARGESPATLAAAAAAAAAAASGGGGSPDRRGRSRSRSVSPSKLSASGGKSGSERGRGQQQQEGVEPKDGDGLEDGQGSAPAAAPAGSSRSVSPRPRSQSPGSSHGSAPSPEIAGGGAGPLPSQQLAAAAAVHQQHQQQSGSQQSGHTVLSFAASPGAIPSKPGEAAASSAATGSGAASLHAVLCSAEALVVQAAAAKAAGLLEAGEQLDWAPAEQQRSTAYSPYIEELIMHLKETASLLKRGAPSDCVERILRGLLRYVADAVMLQLMSDAVPAFNIFGLQRLFSDLGGVSRAAGSMGVPGLADELAEPLLFCELMVFGSLEDVLKPEQRAPGGRLAALDVRRMALVLEKYHELEKASAFASMHKSKQSERFISKKTVDRVLKELREHSRTASRASSVSGSAAGSFTAKGS</sequence>
<accession>A0A9D4YYL9</accession>
<evidence type="ECO:0000256" key="4">
    <source>
        <dbReference type="ARBA" id="ARBA00023054"/>
    </source>
</evidence>
<evidence type="ECO:0008006" key="10">
    <source>
        <dbReference type="Google" id="ProtNLM"/>
    </source>
</evidence>
<dbReference type="InterPro" id="IPR042045">
    <property type="entry name" value="EXOC6/Sec15_C_dom1"/>
</dbReference>
<protein>
    <recommendedName>
        <fullName evidence="10">Exocyst complex component</fullName>
    </recommendedName>
</protein>
<dbReference type="GO" id="GO:0000145">
    <property type="term" value="C:exocyst"/>
    <property type="evidence" value="ECO:0007669"/>
    <property type="project" value="TreeGrafter"/>
</dbReference>
<feature type="compositionally biased region" description="Gly residues" evidence="5">
    <location>
        <begin position="230"/>
        <end position="247"/>
    </location>
</feature>
<dbReference type="AlphaFoldDB" id="A0A9D4YYL9"/>